<name>A0A844FHH8_9FIRM</name>
<evidence type="ECO:0000313" key="3">
    <source>
        <dbReference type="Proteomes" id="UP000462760"/>
    </source>
</evidence>
<reference evidence="2 3" key="1">
    <citation type="submission" date="2019-08" db="EMBL/GenBank/DDBJ databases">
        <title>In-depth cultivation of the pig gut microbiome towards novel bacterial diversity and tailored functional studies.</title>
        <authorList>
            <person name="Wylensek D."/>
            <person name="Hitch T.C.A."/>
            <person name="Clavel T."/>
        </authorList>
    </citation>
    <scope>NUCLEOTIDE SEQUENCE [LARGE SCALE GENOMIC DNA]</scope>
    <source>
        <strain evidence="2 3">Med78-601-WT-4W-RMD-3</strain>
    </source>
</reference>
<dbReference type="EMBL" id="JAKNID010000017">
    <property type="protein sequence ID" value="MCG4565019.1"/>
    <property type="molecule type" value="Genomic_DNA"/>
</dbReference>
<gene>
    <name evidence="2" type="ORF">FYJ27_06625</name>
    <name evidence="1" type="ORF">L0P62_06115</name>
</gene>
<proteinExistence type="predicted"/>
<sequence length="188" mass="22442">MKKVYLLTIIIIVLLLLSSCNTKNQNHMLNVVVDTEKLDHKFSNFKITYDEYIDNIQKYFTDNYNEEHHYNRRYVPDPTDLKNLNKSQLEEIRKDLSNQSNISVDISKPYSDNKEAYYVFTKSTVDSKDTEMEKLIITRKYRLTKKDNMWKIMELEQSISGKETPEDNLKYTTKDNKKVEYIKTINID</sequence>
<protein>
    <recommendedName>
        <fullName evidence="5">Lipoprotein</fullName>
    </recommendedName>
</protein>
<dbReference type="PROSITE" id="PS51257">
    <property type="entry name" value="PROKAR_LIPOPROTEIN"/>
    <property type="match status" value="1"/>
</dbReference>
<dbReference type="Proteomes" id="UP000462760">
    <property type="component" value="Unassembled WGS sequence"/>
</dbReference>
<evidence type="ECO:0000313" key="1">
    <source>
        <dbReference type="EMBL" id="MCG4565019.1"/>
    </source>
</evidence>
<comment type="caution">
    <text evidence="2">The sequence shown here is derived from an EMBL/GenBank/DDBJ whole genome shotgun (WGS) entry which is preliminary data.</text>
</comment>
<accession>A0A844FHH8</accession>
<dbReference type="EMBL" id="VULR01000008">
    <property type="protein sequence ID" value="MSS43406.1"/>
    <property type="molecule type" value="Genomic_DNA"/>
</dbReference>
<reference evidence="1" key="2">
    <citation type="submission" date="2022-01" db="EMBL/GenBank/DDBJ databases">
        <title>Collection of gut derived symbiotic bacterial strains cultured from healthy donors.</title>
        <authorList>
            <person name="Lin H."/>
            <person name="Kohout C."/>
            <person name="Waligurski E."/>
            <person name="Pamer E.G."/>
        </authorList>
    </citation>
    <scope>NUCLEOTIDE SEQUENCE</scope>
    <source>
        <strain evidence="1">MSK.14.39</strain>
    </source>
</reference>
<dbReference type="RefSeq" id="WP_154484092.1">
    <property type="nucleotide sequence ID" value="NZ_JAJBNW010000066.1"/>
</dbReference>
<dbReference type="Proteomes" id="UP001108123">
    <property type="component" value="Unassembled WGS sequence"/>
</dbReference>
<keyword evidence="4" id="KW-1185">Reference proteome</keyword>
<evidence type="ECO:0008006" key="5">
    <source>
        <dbReference type="Google" id="ProtNLM"/>
    </source>
</evidence>
<dbReference type="OrthoDB" id="9812232at2"/>
<organism evidence="2 3">
    <name type="scientific">Anaerosalibacter bizertensis</name>
    <dbReference type="NCBI Taxonomy" id="932217"/>
    <lineage>
        <taxon>Bacteria</taxon>
        <taxon>Bacillati</taxon>
        <taxon>Bacillota</taxon>
        <taxon>Tissierellia</taxon>
        <taxon>Tissierellales</taxon>
        <taxon>Sporanaerobacteraceae</taxon>
        <taxon>Anaerosalibacter</taxon>
    </lineage>
</organism>
<evidence type="ECO:0000313" key="2">
    <source>
        <dbReference type="EMBL" id="MSS43406.1"/>
    </source>
</evidence>
<evidence type="ECO:0000313" key="4">
    <source>
        <dbReference type="Proteomes" id="UP001108123"/>
    </source>
</evidence>
<dbReference type="AlphaFoldDB" id="A0A844FHH8"/>